<comment type="similarity">
    <text evidence="1">Belongs to the CCM1 family.</text>
</comment>
<evidence type="ECO:0000256" key="2">
    <source>
        <dbReference type="ARBA" id="ARBA00022737"/>
    </source>
</evidence>
<dbReference type="EMBL" id="ML977612">
    <property type="protein sequence ID" value="KAF1997550.1"/>
    <property type="molecule type" value="Genomic_DNA"/>
</dbReference>
<dbReference type="PANTHER" id="PTHR47936">
    <property type="entry name" value="PPR_LONG DOMAIN-CONTAINING PROTEIN"/>
    <property type="match status" value="1"/>
</dbReference>
<dbReference type="Pfam" id="PF13812">
    <property type="entry name" value="PPR_3"/>
    <property type="match status" value="1"/>
</dbReference>
<feature type="compositionally biased region" description="Polar residues" evidence="7">
    <location>
        <begin position="954"/>
        <end position="966"/>
    </location>
</feature>
<evidence type="ECO:0000256" key="4">
    <source>
        <dbReference type="ARBA" id="ARBA00044511"/>
    </source>
</evidence>
<organism evidence="8 9">
    <name type="scientific">Amniculicola lignicola CBS 123094</name>
    <dbReference type="NCBI Taxonomy" id="1392246"/>
    <lineage>
        <taxon>Eukaryota</taxon>
        <taxon>Fungi</taxon>
        <taxon>Dikarya</taxon>
        <taxon>Ascomycota</taxon>
        <taxon>Pezizomycotina</taxon>
        <taxon>Dothideomycetes</taxon>
        <taxon>Pleosporomycetidae</taxon>
        <taxon>Pleosporales</taxon>
        <taxon>Amniculicolaceae</taxon>
        <taxon>Amniculicola</taxon>
    </lineage>
</organism>
<dbReference type="PROSITE" id="PS51375">
    <property type="entry name" value="PPR"/>
    <property type="match status" value="1"/>
</dbReference>
<proteinExistence type="inferred from homology"/>
<feature type="region of interest" description="Disordered" evidence="7">
    <location>
        <begin position="861"/>
        <end position="966"/>
    </location>
</feature>
<dbReference type="InterPro" id="IPR002885">
    <property type="entry name" value="PPR_rpt"/>
</dbReference>
<evidence type="ECO:0000256" key="6">
    <source>
        <dbReference type="SAM" id="Coils"/>
    </source>
</evidence>
<dbReference type="Pfam" id="PF13041">
    <property type="entry name" value="PPR_2"/>
    <property type="match status" value="1"/>
</dbReference>
<feature type="compositionally biased region" description="Polar residues" evidence="7">
    <location>
        <begin position="142"/>
        <end position="154"/>
    </location>
</feature>
<evidence type="ECO:0008006" key="10">
    <source>
        <dbReference type="Google" id="ProtNLM"/>
    </source>
</evidence>
<dbReference type="Proteomes" id="UP000799779">
    <property type="component" value="Unassembled WGS sequence"/>
</dbReference>
<feature type="coiled-coil region" evidence="6">
    <location>
        <begin position="812"/>
        <end position="844"/>
    </location>
</feature>
<feature type="region of interest" description="Disordered" evidence="7">
    <location>
        <begin position="136"/>
        <end position="156"/>
    </location>
</feature>
<dbReference type="GO" id="GO:0031930">
    <property type="term" value="P:mitochondria-nucleus signaling pathway"/>
    <property type="evidence" value="ECO:0007669"/>
    <property type="project" value="TreeGrafter"/>
</dbReference>
<evidence type="ECO:0000256" key="5">
    <source>
        <dbReference type="PROSITE-ProRule" id="PRU00708"/>
    </source>
</evidence>
<evidence type="ECO:0000313" key="8">
    <source>
        <dbReference type="EMBL" id="KAF1997550.1"/>
    </source>
</evidence>
<dbReference type="InterPro" id="IPR011990">
    <property type="entry name" value="TPR-like_helical_dom_sf"/>
</dbReference>
<name>A0A6A5W6L6_9PLEO</name>
<keyword evidence="9" id="KW-1185">Reference proteome</keyword>
<sequence length="1044" mass="118186">MPRALRPDGRCFAVFDAPFLPFLAPRVFAQPATRRALGRGDGPWKEQGAVKATSSAVYEGDGRPPRCSRVSSQRYADIFALTRHHHRFYSTAGGIRPEEIVEAAESRCIAAIEPQGRADKSRNAGKVTMQRGNVESKRFKSTRLSNSPRTTRTGAPTGHQIRAVMSTSERDRGLLNLRRTRWLDKTLKHEATFLPYATSPDPLSMNGRYRSLCRRKFSFSCTSATTIDMVTRVGLPLNDMATPAFAALDSKIFSAAKRNTFPIRLAHDRQWDDLWFAKLFGGTEPSADEAVWENWRALDPHFRDALWRPFLFFLLDLHPARALQFIRVVGREESIPTAELGLLADGLEHLARLCLHTPSSMSNPATVEMLIPTFFYVFERHLSKCKTMCSQHLFVSLAKVASRLQHVDDLKRVWELLTTTNALLGYDTRLHFSNEFAKLGELELALLCLKRAIEVVTGRAAPIIANRRRFIWSCALILRSAGKQGHYHRTSECVTIFLRLGVKLDILLHNVIIHNAVEAKDYATAFRVYNLLEENRLVADEHTYAILLHGCTMSDDPARFHDFAEHCAQIAREMRYPWLATDYLYYLYMRDEKHDGRSDQVLQLLSRAYSQFFAPGPLVHFGLRRVESGPQDDSGDTVRLQPSQVSLYLMLQLRIRQAMEVSPKALLDLYIHFKSILALHEHPSLDELARNPIIWNAFLLAFCQRQQFASASQLIKDMTNGPVEGTAQPNTHTWNIFMYAFFETGQVRAAERVYKIMTDRGAEPDQFTFTVLLKGYASAQQPEQLGAVLQHADTETQLNPQVLRAMTRMTDQKALMLQLEKVRVEKAEKERNRAAHEVERQQKRWHKNVWSRNPLLRLQSPVEQGVVSESEKKVGKDAESQLEPVSSHHPTHVPAKQPSFGSVVPTSRPDPAIVPDQEPFGTNVVASKIEAKTPRSTQEQRVRLSRRPKIDSLVRSSSATRKPQLFTSKTEVKISGTVEGQPARLSHKPNIDSLVQSSTATGKLRSAAIKLQRVRLSRRPSIDSLVVPGRARGRRRGTMISTPR</sequence>
<dbReference type="OrthoDB" id="185373at2759"/>
<feature type="repeat" description="PPR" evidence="5">
    <location>
        <begin position="730"/>
        <end position="764"/>
    </location>
</feature>
<feature type="compositionally biased region" description="Basic and acidic residues" evidence="7">
    <location>
        <begin position="929"/>
        <end position="952"/>
    </location>
</feature>
<evidence type="ECO:0000256" key="7">
    <source>
        <dbReference type="SAM" id="MobiDB-lite"/>
    </source>
</evidence>
<evidence type="ECO:0000256" key="1">
    <source>
        <dbReference type="ARBA" id="ARBA00006192"/>
    </source>
</evidence>
<accession>A0A6A5W6L6</accession>
<dbReference type="Gene3D" id="1.25.40.10">
    <property type="entry name" value="Tetratricopeptide repeat domain"/>
    <property type="match status" value="2"/>
</dbReference>
<protein>
    <recommendedName>
        <fullName evidence="10">Pentacotripeptide-repeat region of PRORP domain-containing protein</fullName>
    </recommendedName>
</protein>
<keyword evidence="2" id="KW-0677">Repeat</keyword>
<comment type="function">
    <text evidence="3">Regulates mitochondrial small subunit maturation by controlling 15S rRNA 5'-end processing. Localizes to the 5' precursor of the 15S rRNA in a position that is subsequently occupied by mS47 in the mature yeast mtSSU. Uses structure and sequence-specific RNA recognition, binding to a single-stranded region of the precursor and specifically recognizing bases -6 to -1. The exchange of Ccm1 for mS47 is coupled to the irreversible removal of precursor rRNA that is accompanied by conformational changes of the mitoribosomal proteins uS5m and mS26. These conformational changes signal completion of 5'-end rRNA processing through protection of the mature 5'-end of the 15S rRNA and stabilization of mS47. The removal of the 5' precursor together with the dissociation of Ccm1 may be catalyzed by the 5'-3' exoribonuclease Pet127. Involved in the specific removal of group I introns in mitochondrial encoded transcripts.</text>
</comment>
<evidence type="ECO:0000256" key="3">
    <source>
        <dbReference type="ARBA" id="ARBA00044493"/>
    </source>
</evidence>
<gene>
    <name evidence="8" type="ORF">P154DRAFT_524759</name>
</gene>
<dbReference type="PANTHER" id="PTHR47936:SF1">
    <property type="entry name" value="PENTATRICOPEPTIDE REPEAT-CONTAINING PROTEIN GUN1, CHLOROPLASTIC"/>
    <property type="match status" value="1"/>
</dbReference>
<dbReference type="NCBIfam" id="TIGR00756">
    <property type="entry name" value="PPR"/>
    <property type="match status" value="1"/>
</dbReference>
<comment type="subunit">
    <text evidence="4">Binds to mitochondrial small subunit 15S rRNA.</text>
</comment>
<reference evidence="8" key="1">
    <citation type="journal article" date="2020" name="Stud. Mycol.">
        <title>101 Dothideomycetes genomes: a test case for predicting lifestyles and emergence of pathogens.</title>
        <authorList>
            <person name="Haridas S."/>
            <person name="Albert R."/>
            <person name="Binder M."/>
            <person name="Bloem J."/>
            <person name="Labutti K."/>
            <person name="Salamov A."/>
            <person name="Andreopoulos B."/>
            <person name="Baker S."/>
            <person name="Barry K."/>
            <person name="Bills G."/>
            <person name="Bluhm B."/>
            <person name="Cannon C."/>
            <person name="Castanera R."/>
            <person name="Culley D."/>
            <person name="Daum C."/>
            <person name="Ezra D."/>
            <person name="Gonzalez J."/>
            <person name="Henrissat B."/>
            <person name="Kuo A."/>
            <person name="Liang C."/>
            <person name="Lipzen A."/>
            <person name="Lutzoni F."/>
            <person name="Magnuson J."/>
            <person name="Mondo S."/>
            <person name="Nolan M."/>
            <person name="Ohm R."/>
            <person name="Pangilinan J."/>
            <person name="Park H.-J."/>
            <person name="Ramirez L."/>
            <person name="Alfaro M."/>
            <person name="Sun H."/>
            <person name="Tritt A."/>
            <person name="Yoshinaga Y."/>
            <person name="Zwiers L.-H."/>
            <person name="Turgeon B."/>
            <person name="Goodwin S."/>
            <person name="Spatafora J."/>
            <person name="Crous P."/>
            <person name="Grigoriev I."/>
        </authorList>
    </citation>
    <scope>NUCLEOTIDE SEQUENCE</scope>
    <source>
        <strain evidence="8">CBS 123094</strain>
    </source>
</reference>
<feature type="compositionally biased region" description="Basic and acidic residues" evidence="7">
    <location>
        <begin position="869"/>
        <end position="879"/>
    </location>
</feature>
<evidence type="ECO:0000313" key="9">
    <source>
        <dbReference type="Proteomes" id="UP000799779"/>
    </source>
</evidence>
<keyword evidence="6" id="KW-0175">Coiled coil</keyword>
<dbReference type="AlphaFoldDB" id="A0A6A5W6L6"/>